<evidence type="ECO:0000313" key="2">
    <source>
        <dbReference type="Proteomes" id="UP000887159"/>
    </source>
</evidence>
<keyword evidence="2" id="KW-1185">Reference proteome</keyword>
<sequence>MGGKVWRVEGSFEGMGRLEVLFRSRPGLKIRIRIILMAKYYFGTYSPKKQEISNCMLTDKSGETALLCDGRCPCVGLGLP</sequence>
<reference evidence="1" key="1">
    <citation type="submission" date="2020-08" db="EMBL/GenBank/DDBJ databases">
        <title>Multicomponent nature underlies the extraordinary mechanical properties of spider dragline silk.</title>
        <authorList>
            <person name="Kono N."/>
            <person name="Nakamura H."/>
            <person name="Mori M."/>
            <person name="Yoshida Y."/>
            <person name="Ohtoshi R."/>
            <person name="Malay A.D."/>
            <person name="Moran D.A.P."/>
            <person name="Tomita M."/>
            <person name="Numata K."/>
            <person name="Arakawa K."/>
        </authorList>
    </citation>
    <scope>NUCLEOTIDE SEQUENCE</scope>
</reference>
<protein>
    <submittedName>
        <fullName evidence="1">Uncharacterized protein</fullName>
    </submittedName>
</protein>
<comment type="caution">
    <text evidence="1">The sequence shown here is derived from an EMBL/GenBank/DDBJ whole genome shotgun (WGS) entry which is preliminary data.</text>
</comment>
<dbReference type="Proteomes" id="UP000887159">
    <property type="component" value="Unassembled WGS sequence"/>
</dbReference>
<proteinExistence type="predicted"/>
<evidence type="ECO:0000313" key="1">
    <source>
        <dbReference type="EMBL" id="GFY17303.1"/>
    </source>
</evidence>
<dbReference type="AlphaFoldDB" id="A0A8X6VQ77"/>
<organism evidence="1 2">
    <name type="scientific">Trichonephila clavipes</name>
    <name type="common">Golden silk orbweaver</name>
    <name type="synonym">Nephila clavipes</name>
    <dbReference type="NCBI Taxonomy" id="2585209"/>
    <lineage>
        <taxon>Eukaryota</taxon>
        <taxon>Metazoa</taxon>
        <taxon>Ecdysozoa</taxon>
        <taxon>Arthropoda</taxon>
        <taxon>Chelicerata</taxon>
        <taxon>Arachnida</taxon>
        <taxon>Araneae</taxon>
        <taxon>Araneomorphae</taxon>
        <taxon>Entelegynae</taxon>
        <taxon>Araneoidea</taxon>
        <taxon>Nephilidae</taxon>
        <taxon>Trichonephila</taxon>
    </lineage>
</organism>
<gene>
    <name evidence="1" type="ORF">TNCV_1090771</name>
</gene>
<accession>A0A8X6VQ77</accession>
<dbReference type="EMBL" id="BMAU01021343">
    <property type="protein sequence ID" value="GFY17303.1"/>
    <property type="molecule type" value="Genomic_DNA"/>
</dbReference>
<name>A0A8X6VQ77_TRICX</name>